<evidence type="ECO:0000313" key="2">
    <source>
        <dbReference type="Proteomes" id="UP000075238"/>
    </source>
</evidence>
<name>A0A142JMH5_9BURK</name>
<gene>
    <name evidence="1" type="ORF">A2G96_16955</name>
</gene>
<dbReference type="AlphaFoldDB" id="A0A142JMH5"/>
<sequence length="104" mass="11885">MHDEVGPELGQRVFDELRGAMEAGTVHYPWGLMQHLFQRARDDPGWRPEHADRIAEQRARWRQTQEVLAAQEAAHAERWGLAPRPVAALTGDTWPAGEWPEVEP</sequence>
<proteinExistence type="predicted"/>
<accession>A0A142JMH5</accession>
<keyword evidence="2" id="KW-1185">Reference proteome</keyword>
<dbReference type="KEGG" id="cnan:A2G96_16955"/>
<evidence type="ECO:0000313" key="1">
    <source>
        <dbReference type="EMBL" id="AMR79287.1"/>
    </source>
</evidence>
<dbReference type="EMBL" id="CP014844">
    <property type="protein sequence ID" value="AMR79287.1"/>
    <property type="molecule type" value="Genomic_DNA"/>
</dbReference>
<protein>
    <submittedName>
        <fullName evidence="1">Uncharacterized protein</fullName>
    </submittedName>
</protein>
<reference evidence="1 2" key="1">
    <citation type="submission" date="2016-03" db="EMBL/GenBank/DDBJ databases">
        <title>Complete genome sequence of a novel chlorpyrifos degrading bacterium, Cupriavidus nantongensis sp. X1.</title>
        <authorList>
            <person name="Fang L."/>
        </authorList>
    </citation>
    <scope>NUCLEOTIDE SEQUENCE [LARGE SCALE GENOMIC DNA]</scope>
    <source>
        <strain evidence="1 2">X1</strain>
    </source>
</reference>
<dbReference type="Proteomes" id="UP000075238">
    <property type="component" value="Chromosome 1"/>
</dbReference>
<organism evidence="1 2">
    <name type="scientific">Cupriavidus nantongensis</name>
    <dbReference type="NCBI Taxonomy" id="1796606"/>
    <lineage>
        <taxon>Bacteria</taxon>
        <taxon>Pseudomonadati</taxon>
        <taxon>Pseudomonadota</taxon>
        <taxon>Betaproteobacteria</taxon>
        <taxon>Burkholderiales</taxon>
        <taxon>Burkholderiaceae</taxon>
        <taxon>Cupriavidus</taxon>
    </lineage>
</organism>